<evidence type="ECO:0000256" key="3">
    <source>
        <dbReference type="ARBA" id="ARBA00022896"/>
    </source>
</evidence>
<proteinExistence type="predicted"/>
<sequence>MEKLIDALITHGYYIWDDFLDSQSVADLREAIPENWKQARIGRNDDLLKATKIRSDKIQWLQSHQGEAVNHYLALMDHIRLQVNRHLYLGLFEYEAHFAKYEPGDFYQKHLDSFQGQENRKLTTVFYMNEDWQPGDGGELHLYDLQDNLLEIIAPKSGRLVVFLSELFPHEVLTSHINRYSIAGWFRINGVRDNLLDISK</sequence>
<evidence type="ECO:0000256" key="2">
    <source>
        <dbReference type="ARBA" id="ARBA00022723"/>
    </source>
</evidence>
<dbReference type="InterPro" id="IPR006620">
    <property type="entry name" value="Pro_4_hyd_alph"/>
</dbReference>
<dbReference type="AlphaFoldDB" id="A0A1W6M4T5"/>
<dbReference type="GO" id="GO:0008198">
    <property type="term" value="F:ferrous iron binding"/>
    <property type="evidence" value="ECO:0007669"/>
    <property type="project" value="TreeGrafter"/>
</dbReference>
<keyword evidence="2" id="KW-0479">Metal-binding</keyword>
<dbReference type="GO" id="GO:0031418">
    <property type="term" value="F:L-ascorbic acid binding"/>
    <property type="evidence" value="ECO:0007669"/>
    <property type="project" value="UniProtKB-KW"/>
</dbReference>
<evidence type="ECO:0000259" key="7">
    <source>
        <dbReference type="PROSITE" id="PS51471"/>
    </source>
</evidence>
<keyword evidence="6" id="KW-0408">Iron</keyword>
<dbReference type="RefSeq" id="WP_011080156.1">
    <property type="nucleotide sequence ID" value="NZ_CABMOC010000006.1"/>
</dbReference>
<dbReference type="SMART" id="SM00702">
    <property type="entry name" value="P4Hc"/>
    <property type="match status" value="1"/>
</dbReference>
<dbReference type="GO" id="GO:0031543">
    <property type="term" value="F:peptidyl-proline dioxygenase activity"/>
    <property type="evidence" value="ECO:0007669"/>
    <property type="project" value="TreeGrafter"/>
</dbReference>
<keyword evidence="3" id="KW-0847">Vitamin C</keyword>
<dbReference type="Pfam" id="PF13640">
    <property type="entry name" value="2OG-FeII_Oxy_3"/>
    <property type="match status" value="1"/>
</dbReference>
<accession>A0A1W6M4T5</accession>
<name>A0A1W6M4T5_VIBVL</name>
<feature type="domain" description="Fe2OG dioxygenase" evidence="7">
    <location>
        <begin position="87"/>
        <end position="188"/>
    </location>
</feature>
<evidence type="ECO:0000313" key="9">
    <source>
        <dbReference type="Proteomes" id="UP000237466"/>
    </source>
</evidence>
<dbReference type="EMBL" id="PDGH01000146">
    <property type="protein sequence ID" value="POB41798.1"/>
    <property type="molecule type" value="Genomic_DNA"/>
</dbReference>
<dbReference type="Gene3D" id="2.60.120.620">
    <property type="entry name" value="q2cbj1_9rhob like domain"/>
    <property type="match status" value="1"/>
</dbReference>
<gene>
    <name evidence="8" type="ORF">CRN52_22675</name>
</gene>
<dbReference type="InterPro" id="IPR044862">
    <property type="entry name" value="Pro_4_hyd_alph_FE2OG_OXY"/>
</dbReference>
<dbReference type="GO" id="GO:0071456">
    <property type="term" value="P:cellular response to hypoxia"/>
    <property type="evidence" value="ECO:0007669"/>
    <property type="project" value="TreeGrafter"/>
</dbReference>
<organism evidence="8 9">
    <name type="scientific">Vibrio vulnificus</name>
    <dbReference type="NCBI Taxonomy" id="672"/>
    <lineage>
        <taxon>Bacteria</taxon>
        <taxon>Pseudomonadati</taxon>
        <taxon>Pseudomonadota</taxon>
        <taxon>Gammaproteobacteria</taxon>
        <taxon>Vibrionales</taxon>
        <taxon>Vibrionaceae</taxon>
        <taxon>Vibrio</taxon>
    </lineage>
</organism>
<dbReference type="Proteomes" id="UP000237466">
    <property type="component" value="Unassembled WGS sequence"/>
</dbReference>
<protein>
    <submittedName>
        <fullName evidence="8">SM-20 protein</fullName>
    </submittedName>
</protein>
<dbReference type="InterPro" id="IPR005123">
    <property type="entry name" value="Oxoglu/Fe-dep_dioxygenase_dom"/>
</dbReference>
<evidence type="ECO:0000256" key="1">
    <source>
        <dbReference type="ARBA" id="ARBA00001961"/>
    </source>
</evidence>
<dbReference type="PANTHER" id="PTHR12907:SF26">
    <property type="entry name" value="HIF PROLYL HYDROXYLASE, ISOFORM C"/>
    <property type="match status" value="1"/>
</dbReference>
<keyword evidence="4" id="KW-0223">Dioxygenase</keyword>
<comment type="caution">
    <text evidence="8">The sequence shown here is derived from an EMBL/GenBank/DDBJ whole genome shotgun (WGS) entry which is preliminary data.</text>
</comment>
<dbReference type="PANTHER" id="PTHR12907">
    <property type="entry name" value="EGL NINE HOMOLOG-RELATED"/>
    <property type="match status" value="1"/>
</dbReference>
<dbReference type="InterPro" id="IPR051559">
    <property type="entry name" value="HIF_prolyl_hydroxylases"/>
</dbReference>
<evidence type="ECO:0000256" key="4">
    <source>
        <dbReference type="ARBA" id="ARBA00022964"/>
    </source>
</evidence>
<evidence type="ECO:0000256" key="6">
    <source>
        <dbReference type="ARBA" id="ARBA00023004"/>
    </source>
</evidence>
<dbReference type="PROSITE" id="PS51471">
    <property type="entry name" value="FE2OG_OXY"/>
    <property type="match status" value="1"/>
</dbReference>
<evidence type="ECO:0000256" key="5">
    <source>
        <dbReference type="ARBA" id="ARBA00023002"/>
    </source>
</evidence>
<keyword evidence="5" id="KW-0560">Oxidoreductase</keyword>
<reference evidence="8 9" key="1">
    <citation type="journal article" date="2018" name="Front. Microbiol.">
        <title>Phylogeny of Vibrio vulnificus from the Analysis of the Core-Genome: Implications for Intra-Species Taxonomy.</title>
        <authorList>
            <person name="Roig F.J."/>
            <person name="Gonzalez-Candelas F."/>
            <person name="Sanjuan E."/>
            <person name="Fouz B."/>
            <person name="Feil E.J."/>
            <person name="Llorens C."/>
            <person name="Baker-Austin C."/>
            <person name="Oliver J.D."/>
            <person name="Danin-Poleg Y."/>
            <person name="Gibas C.J."/>
            <person name="Kashi Y."/>
            <person name="Gulig P.A."/>
            <person name="Morrison S.S."/>
            <person name="Amaro C."/>
        </authorList>
    </citation>
    <scope>NUCLEOTIDE SEQUENCE [LARGE SCALE GENOMIC DNA]</scope>
    <source>
        <strain evidence="8 9">CECT4608</strain>
    </source>
</reference>
<evidence type="ECO:0000313" key="8">
    <source>
        <dbReference type="EMBL" id="POB41798.1"/>
    </source>
</evidence>
<comment type="cofactor">
    <cofactor evidence="1">
        <name>L-ascorbate</name>
        <dbReference type="ChEBI" id="CHEBI:38290"/>
    </cofactor>
</comment>
<dbReference type="OMA" id="YPPGAFY"/>